<keyword evidence="4" id="KW-1185">Reference proteome</keyword>
<feature type="compositionally biased region" description="Basic and acidic residues" evidence="1">
    <location>
        <begin position="796"/>
        <end position="809"/>
    </location>
</feature>
<feature type="region of interest" description="Disordered" evidence="1">
    <location>
        <begin position="731"/>
        <end position="809"/>
    </location>
</feature>
<evidence type="ECO:0000313" key="3">
    <source>
        <dbReference type="EMBL" id="CAL1129486.1"/>
    </source>
</evidence>
<organism evidence="2">
    <name type="scientific">Cladocopium goreaui</name>
    <dbReference type="NCBI Taxonomy" id="2562237"/>
    <lineage>
        <taxon>Eukaryota</taxon>
        <taxon>Sar</taxon>
        <taxon>Alveolata</taxon>
        <taxon>Dinophyceae</taxon>
        <taxon>Suessiales</taxon>
        <taxon>Symbiodiniaceae</taxon>
        <taxon>Cladocopium</taxon>
    </lineage>
</organism>
<dbReference type="AlphaFoldDB" id="A0A9P1BMM8"/>
<dbReference type="EMBL" id="CAMXCT010000244">
    <property type="protein sequence ID" value="CAI3976111.1"/>
    <property type="molecule type" value="Genomic_DNA"/>
</dbReference>
<dbReference type="Proteomes" id="UP001152797">
    <property type="component" value="Unassembled WGS sequence"/>
</dbReference>
<accession>A0A9P1BMM8</accession>
<sequence length="809" mass="88279">MSDVQWDQSFNELPILAEEYDGNGATGFLEWLISRQVFDQCQSCNVDARYAICKGNQIELHVPISASVKYSASQNVENTVVCVRNTTYVVEQSLAGIRVTYHNVIRHLASYRVIYQMPLATDSLARSLGGYVNHFAVDPATAYPPRTTARSDTNSMASALVQQFDLGSSHLQYHFGLWSRIWLNFQVLAHCVSLPDNIRGLHYPARSKYGGIVGSSVAAFLSEADGLRRGTTIPVTLHNSRLEELGAVIRLLLAQEPVIEPYLEKEGPGQMLSPPDGRAEFSDEGRFGTYPDGEDFVICASAFKFEEPALSILAKILPDAAGCTAGAMVAWSLSAGQPAEGQHEETSLVAPAYSAWIARGRKAFAQSSVVGSMFPDLVNLESEVRSTDSSVRNILRAWKTSGRRSDYYSAPQSIYKLMRLYLVQALRYVGMRPACLALDANPVTDAYNDERAEAEQICTSSQGTTTGLSEVLDRAAVRLSNVTLPKVLLEGLRPGVATLNPSRSLSRTEYGPYSPLTWPVFRAMTGPTALELPPSLLTLVSEAGFCPAESHAIEIVMERFQNIAADRVLFAGNEQASITSEGIQLLADAGLGFGSDLTVRVFPNLAVDTGLEMHACAVREVSSQSTTFVGRGAQVNLDWVGVPVVVQGAPRTEMTTYRCMPFRATGILRWCMIRPPRLLRYSLPKTSRSLKPVLNSIGSSFKLLNVAVLFLNSRVPPTLSTTMLEKPATLRISKRKPDLQKPSIDANEDLRKREEDANAGAKKRVSLPPPPKVDGNLDPANALAEAVPNPLDGEELTPKGADENADDHR</sequence>
<evidence type="ECO:0000313" key="2">
    <source>
        <dbReference type="EMBL" id="CAI3976111.1"/>
    </source>
</evidence>
<reference evidence="3" key="2">
    <citation type="submission" date="2024-04" db="EMBL/GenBank/DDBJ databases">
        <authorList>
            <person name="Chen Y."/>
            <person name="Shah S."/>
            <person name="Dougan E. K."/>
            <person name="Thang M."/>
            <person name="Chan C."/>
        </authorList>
    </citation>
    <scope>NUCLEOTIDE SEQUENCE [LARGE SCALE GENOMIC DNA]</scope>
</reference>
<name>A0A9P1BMM8_9DINO</name>
<dbReference type="EMBL" id="CAMXCT030000244">
    <property type="protein sequence ID" value="CAL4763423.1"/>
    <property type="molecule type" value="Genomic_DNA"/>
</dbReference>
<dbReference type="EMBL" id="CAMXCT020000244">
    <property type="protein sequence ID" value="CAL1129486.1"/>
    <property type="molecule type" value="Genomic_DNA"/>
</dbReference>
<evidence type="ECO:0000313" key="4">
    <source>
        <dbReference type="Proteomes" id="UP001152797"/>
    </source>
</evidence>
<comment type="caution">
    <text evidence="2">The sequence shown here is derived from an EMBL/GenBank/DDBJ whole genome shotgun (WGS) entry which is preliminary data.</text>
</comment>
<gene>
    <name evidence="2" type="ORF">C1SCF055_LOCUS4364</name>
</gene>
<evidence type="ECO:0000256" key="1">
    <source>
        <dbReference type="SAM" id="MobiDB-lite"/>
    </source>
</evidence>
<protein>
    <submittedName>
        <fullName evidence="2">Uncharacterized protein</fullName>
    </submittedName>
</protein>
<proteinExistence type="predicted"/>
<reference evidence="2" key="1">
    <citation type="submission" date="2022-10" db="EMBL/GenBank/DDBJ databases">
        <authorList>
            <person name="Chen Y."/>
            <person name="Dougan E. K."/>
            <person name="Chan C."/>
            <person name="Rhodes N."/>
            <person name="Thang M."/>
        </authorList>
    </citation>
    <scope>NUCLEOTIDE SEQUENCE</scope>
</reference>